<evidence type="ECO:0000313" key="3">
    <source>
        <dbReference type="Proteomes" id="UP000651452"/>
    </source>
</evidence>
<evidence type="ECO:0000313" key="2">
    <source>
        <dbReference type="EMBL" id="KAF9696465.1"/>
    </source>
</evidence>
<gene>
    <name evidence="2" type="ORF">EKO04_005444</name>
</gene>
<reference evidence="2" key="1">
    <citation type="submission" date="2018-12" db="EMBL/GenBank/DDBJ databases">
        <authorList>
            <person name="Syme R.A."/>
            <person name="Farfan-Caceres L."/>
            <person name="Lichtenzveig J."/>
        </authorList>
    </citation>
    <scope>NUCLEOTIDE SEQUENCE</scope>
    <source>
        <strain evidence="2">Al4</strain>
    </source>
</reference>
<dbReference type="Proteomes" id="UP000651452">
    <property type="component" value="Unassembled WGS sequence"/>
</dbReference>
<dbReference type="AlphaFoldDB" id="A0A8H7J1F1"/>
<keyword evidence="1" id="KW-0812">Transmembrane</keyword>
<comment type="caution">
    <text evidence="2">The sequence shown here is derived from an EMBL/GenBank/DDBJ whole genome shotgun (WGS) entry which is preliminary data.</text>
</comment>
<dbReference type="OrthoDB" id="497541at2759"/>
<keyword evidence="1" id="KW-1133">Transmembrane helix</keyword>
<keyword evidence="3" id="KW-1185">Reference proteome</keyword>
<reference evidence="2" key="2">
    <citation type="submission" date="2020-09" db="EMBL/GenBank/DDBJ databases">
        <title>Reference genome assembly for Australian Ascochyta lentis isolate Al4.</title>
        <authorList>
            <person name="Lee R.C."/>
            <person name="Farfan-Caceres L.M."/>
            <person name="Debler J.W."/>
            <person name="Williams A.H."/>
            <person name="Henares B.M."/>
        </authorList>
    </citation>
    <scope>NUCLEOTIDE SEQUENCE</scope>
    <source>
        <strain evidence="2">Al4</strain>
    </source>
</reference>
<dbReference type="InterPro" id="IPR021848">
    <property type="entry name" value="HODM_asu-like"/>
</dbReference>
<feature type="transmembrane region" description="Helical" evidence="1">
    <location>
        <begin position="40"/>
        <end position="59"/>
    </location>
</feature>
<accession>A0A8H7J1F1</accession>
<organism evidence="2 3">
    <name type="scientific">Ascochyta lentis</name>
    <dbReference type="NCBI Taxonomy" id="205686"/>
    <lineage>
        <taxon>Eukaryota</taxon>
        <taxon>Fungi</taxon>
        <taxon>Dikarya</taxon>
        <taxon>Ascomycota</taxon>
        <taxon>Pezizomycotina</taxon>
        <taxon>Dothideomycetes</taxon>
        <taxon>Pleosporomycetidae</taxon>
        <taxon>Pleosporales</taxon>
        <taxon>Pleosporineae</taxon>
        <taxon>Didymellaceae</taxon>
        <taxon>Ascochyta</taxon>
    </lineage>
</organism>
<dbReference type="Pfam" id="PF11927">
    <property type="entry name" value="HODM_asu-like"/>
    <property type="match status" value="1"/>
</dbReference>
<sequence length="443" mass="51037">MPFQSQKHIDELVDAIKRHFHKGQAELKVAWKTPSVRSKLILYAGFIIIISLWLVVTLLNRLRVRKRLSTTPPSTPHLEKRLPFRVVDRTPGEWSPSPFRRPTARPYPSWSIHTTKPLPYRPFRYGPKYNITMGLRTMHWDDWIELDNEYLKYHSLKASRIAARGEKCCKTAPEARGAAIELLEELCGYLPERYPTLFETLNGGGKVVKNLETGEVFDITSCLQNEDPMQTCARLVQDDLAIMVERLDGQYYLLAGAILLAGFWRLQDKFGMPLSEIHTSGDVPQYKEKLEKGMLNMFKRLQPEKPVLRNNYFIQVDDNLAWSESLGSEDEDGINWASAAAIEGVGNVYFRSERQSLRRLPKSGGIVFTIRTYFHPVTEICKEPYVPGRLASAMRSWGDDVSRYKGKAQYADVLLNYLDMMHERQVEEGLNLEKEDEARAYPY</sequence>
<evidence type="ECO:0000256" key="1">
    <source>
        <dbReference type="SAM" id="Phobius"/>
    </source>
</evidence>
<evidence type="ECO:0008006" key="4">
    <source>
        <dbReference type="Google" id="ProtNLM"/>
    </source>
</evidence>
<keyword evidence="1" id="KW-0472">Membrane</keyword>
<proteinExistence type="predicted"/>
<name>A0A8H7J1F1_9PLEO</name>
<dbReference type="EMBL" id="RZGK01000009">
    <property type="protein sequence ID" value="KAF9696465.1"/>
    <property type="molecule type" value="Genomic_DNA"/>
</dbReference>
<protein>
    <recommendedName>
        <fullName evidence="4">Mannosyl transferase</fullName>
    </recommendedName>
</protein>